<organism evidence="2 3">
    <name type="scientific">Derxia gummosa DSM 723</name>
    <dbReference type="NCBI Taxonomy" id="1121388"/>
    <lineage>
        <taxon>Bacteria</taxon>
        <taxon>Pseudomonadati</taxon>
        <taxon>Pseudomonadota</taxon>
        <taxon>Betaproteobacteria</taxon>
        <taxon>Burkholderiales</taxon>
        <taxon>Alcaligenaceae</taxon>
        <taxon>Derxia</taxon>
    </lineage>
</organism>
<reference evidence="3" key="3">
    <citation type="submission" date="2025-08" db="UniProtKB">
        <authorList>
            <consortium name="RefSeq"/>
        </authorList>
    </citation>
    <scope>IDENTIFICATION</scope>
</reference>
<keyword evidence="2" id="KW-1185">Reference proteome</keyword>
<reference evidence="3" key="2">
    <citation type="journal article" date="2007" name="Biochem. Biophys. Res. Commun.">
        <title>In silico identification of a new group of specific bacterial and fungal nitroreductases-like proteins.</title>
        <authorList>
            <person name="de Oliveira I.M."/>
            <person name="Henriques J.A."/>
            <person name="Bonatto D."/>
        </authorList>
    </citation>
    <scope>NUCLEOTIDE SEQUENCE</scope>
</reference>
<dbReference type="GO" id="GO:0016491">
    <property type="term" value="F:oxidoreductase activity"/>
    <property type="evidence" value="ECO:0007669"/>
    <property type="project" value="InterPro"/>
</dbReference>
<dbReference type="InterPro" id="IPR029479">
    <property type="entry name" value="Nitroreductase"/>
</dbReference>
<dbReference type="Proteomes" id="UP000675920">
    <property type="component" value="Unplaced"/>
</dbReference>
<proteinExistence type="predicted"/>
<dbReference type="SUPFAM" id="SSF55469">
    <property type="entry name" value="FMN-dependent nitroreductase-like"/>
    <property type="match status" value="2"/>
</dbReference>
<feature type="domain" description="Nitroreductase" evidence="1">
    <location>
        <begin position="106"/>
        <end position="234"/>
    </location>
</feature>
<evidence type="ECO:0000259" key="1">
    <source>
        <dbReference type="Pfam" id="PF00881"/>
    </source>
</evidence>
<dbReference type="RefSeq" id="WP_084544720.1">
    <property type="nucleotide sequence ID" value="NZ_AXWS01000007.1"/>
</dbReference>
<protein>
    <submittedName>
        <fullName evidence="3">Nitroreductase family protein</fullName>
    </submittedName>
</protein>
<evidence type="ECO:0000313" key="3">
    <source>
        <dbReference type="RefSeq" id="WP_084544720.1"/>
    </source>
</evidence>
<dbReference type="PANTHER" id="PTHR42741">
    <property type="entry name" value="NITROREDUCTASE FAMILY PROTEIN"/>
    <property type="match status" value="1"/>
</dbReference>
<dbReference type="AlphaFoldDB" id="A0A8B6XAI6"/>
<accession>A0A8B6XAI6</accession>
<dbReference type="OrthoDB" id="9801593at2"/>
<dbReference type="Gene3D" id="3.40.109.10">
    <property type="entry name" value="NADH Oxidase"/>
    <property type="match status" value="2"/>
</dbReference>
<sequence>MTEARTIPIASVAPRRDPAVPALERVRAYHERTKHRLDGYAKGPETIDWSSPPDPFRHFEGSFRLQLALSADALTVNFDELGSVAPAAPTLAAIGALLELSFALAAWKEAGPDRWSLRCAPSSGNLHPTETYVIARGIDGLADGVWHYLPREHALEHRAHYLPAHEGAPLLQIGLTSIHWREAWKYGERAFRYCQLDMGHALGTLRYAAACLGWSARLNESISSDAIAARIGTDRADDFKGVEHEDAEGLVEIGFGSYSTDVREPVEPAFIEWVGSATRVDRWPMYKWPVIDDVARATQRPPLPRPAESDAGIARRLPAPAGLHAPTLIRNRRSAQQFDRKHTMRADQLWPMLDALVSPASAPLDVWAPHARVHPVLFVHRVDGLAPGVYALPRSTLGHALLRMGLDQNFAWTRVEGAPEHLPLYRLNDVAVQFIARRLSCGQAIAGDCCVAWAFVAEFDDALADSPWRYRDLHWEAGLLGQALYLEAEAAGLRGTGIGCFFDDSVHEALGITGTRLQTVYHFSLGLPLTDARIRSEAPYAHRDTLAPSPAQPTQERSDS</sequence>
<dbReference type="InterPro" id="IPR000415">
    <property type="entry name" value="Nitroreductase-like"/>
</dbReference>
<dbReference type="Pfam" id="PF00881">
    <property type="entry name" value="Nitroreductase"/>
    <property type="match status" value="2"/>
</dbReference>
<reference evidence="3" key="1">
    <citation type="journal article" date="1995" name="Nat. Struct. Biol.">
        <title>Crystal structure of NADH oxidase from Thermus thermophilus.</title>
        <authorList>
            <person name="Hecht H.J."/>
            <person name="Erdmann H."/>
            <person name="Park H.J."/>
            <person name="Sprinzl M."/>
            <person name="Schmid R.D."/>
        </authorList>
    </citation>
    <scope>NUCLEOTIDE SEQUENCE</scope>
</reference>
<dbReference type="PANTHER" id="PTHR42741:SF3">
    <property type="entry name" value="NITROREDUCTASE FAMILY PROTEIN"/>
    <property type="match status" value="1"/>
</dbReference>
<name>A0A8B6XAI6_9BURK</name>
<evidence type="ECO:0000313" key="2">
    <source>
        <dbReference type="Proteomes" id="UP000675920"/>
    </source>
</evidence>
<feature type="domain" description="Nitroreductase" evidence="1">
    <location>
        <begin position="469"/>
        <end position="526"/>
    </location>
</feature>
<dbReference type="CDD" id="cd02142">
    <property type="entry name" value="McbC_SagB-like_oxidoreductase"/>
    <property type="match status" value="1"/>
</dbReference>